<sequence>MKPMNIDNELLHVEEKDIKNKEYYEGIKDLVNCSICLEIIRQPVQCDKCQHCFCAECVKGLTDCPYRCKNNKFSTSYICNNLLSRLIIECECGKEVNYDFIKKHKKECKTIYYKLEYLKLKNGYELFKKKLNEKNDNIWEYTILSNLHPHILTCKRTFLIAWYCDNCKNKFDENTPSYCCTLCDYDLCYNCTKGTVTKGTITNKIIEYYNIYKDGNRMDNCKIISQLHNHPVEYSKSLTERYCDNCKNKINTYSYRCFLCDFDLCSCCAQYTLSS</sequence>
<dbReference type="Proteomes" id="UP000193719">
    <property type="component" value="Unassembled WGS sequence"/>
</dbReference>
<protein>
    <recommendedName>
        <fullName evidence="5">RING-type domain-containing protein</fullName>
    </recommendedName>
</protein>
<keyword evidence="7" id="KW-1185">Reference proteome</keyword>
<dbReference type="InterPro" id="IPR046349">
    <property type="entry name" value="C1-like_sf"/>
</dbReference>
<dbReference type="PROSITE" id="PS00518">
    <property type="entry name" value="ZF_RING_1"/>
    <property type="match status" value="1"/>
</dbReference>
<gene>
    <name evidence="6" type="ORF">BCR36DRAFT_325010</name>
</gene>
<comment type="caution">
    <text evidence="6">The sequence shown here is derived from an EMBL/GenBank/DDBJ whole genome shotgun (WGS) entry which is preliminary data.</text>
</comment>
<evidence type="ECO:0000256" key="3">
    <source>
        <dbReference type="ARBA" id="ARBA00022833"/>
    </source>
</evidence>
<proteinExistence type="predicted"/>
<dbReference type="SUPFAM" id="SSF57889">
    <property type="entry name" value="Cysteine-rich domain"/>
    <property type="match status" value="1"/>
</dbReference>
<dbReference type="GO" id="GO:0008270">
    <property type="term" value="F:zinc ion binding"/>
    <property type="evidence" value="ECO:0007669"/>
    <property type="project" value="UniProtKB-KW"/>
</dbReference>
<reference evidence="6 7" key="1">
    <citation type="submission" date="2016-08" db="EMBL/GenBank/DDBJ databases">
        <title>Genomes of anaerobic fungi encode conserved fungal cellulosomes for biomass hydrolysis.</title>
        <authorList>
            <consortium name="DOE Joint Genome Institute"/>
            <person name="Haitjema C.H."/>
            <person name="Gilmore S.P."/>
            <person name="Henske J.K."/>
            <person name="Solomon K.V."/>
            <person name="De Groot R."/>
            <person name="Kuo A."/>
            <person name="Mondo S.J."/>
            <person name="Salamov A.A."/>
            <person name="Labutti K."/>
            <person name="Zhao Z."/>
            <person name="Chiniquy J."/>
            <person name="Barry K."/>
            <person name="Brewer H.M."/>
            <person name="Purvine S.O."/>
            <person name="Wright A.T."/>
            <person name="Boxma B."/>
            <person name="Van Alen T."/>
            <person name="Hackstein J.H."/>
            <person name="Baker S.E."/>
            <person name="Grigoriev I.V."/>
            <person name="O'Malley M.A."/>
        </authorList>
    </citation>
    <scope>NUCLEOTIDE SEQUENCE [LARGE SCALE GENOMIC DNA]</scope>
    <source>
        <strain evidence="7">finn</strain>
    </source>
</reference>
<evidence type="ECO:0000313" key="6">
    <source>
        <dbReference type="EMBL" id="ORX52203.1"/>
    </source>
</evidence>
<keyword evidence="1" id="KW-0479">Metal-binding</keyword>
<dbReference type="EMBL" id="MCFH01000016">
    <property type="protein sequence ID" value="ORX52203.1"/>
    <property type="molecule type" value="Genomic_DNA"/>
</dbReference>
<dbReference type="InterPro" id="IPR001841">
    <property type="entry name" value="Znf_RING"/>
</dbReference>
<keyword evidence="3" id="KW-0862">Zinc</keyword>
<evidence type="ECO:0000259" key="5">
    <source>
        <dbReference type="PROSITE" id="PS50089"/>
    </source>
</evidence>
<dbReference type="InterPro" id="IPR013083">
    <property type="entry name" value="Znf_RING/FYVE/PHD"/>
</dbReference>
<organism evidence="6 7">
    <name type="scientific">Piromyces finnis</name>
    <dbReference type="NCBI Taxonomy" id="1754191"/>
    <lineage>
        <taxon>Eukaryota</taxon>
        <taxon>Fungi</taxon>
        <taxon>Fungi incertae sedis</taxon>
        <taxon>Chytridiomycota</taxon>
        <taxon>Chytridiomycota incertae sedis</taxon>
        <taxon>Neocallimastigomycetes</taxon>
        <taxon>Neocallimastigales</taxon>
        <taxon>Neocallimastigaceae</taxon>
        <taxon>Piromyces</taxon>
    </lineage>
</organism>
<dbReference type="AlphaFoldDB" id="A0A1Y1VDS3"/>
<dbReference type="PROSITE" id="PS50089">
    <property type="entry name" value="ZF_RING_2"/>
    <property type="match status" value="1"/>
</dbReference>
<dbReference type="InterPro" id="IPR017907">
    <property type="entry name" value="Znf_RING_CS"/>
</dbReference>
<evidence type="ECO:0000256" key="2">
    <source>
        <dbReference type="ARBA" id="ARBA00022771"/>
    </source>
</evidence>
<dbReference type="OrthoDB" id="2149863at2759"/>
<dbReference type="Gene3D" id="3.30.40.10">
    <property type="entry name" value="Zinc/RING finger domain, C3HC4 (zinc finger)"/>
    <property type="match status" value="1"/>
</dbReference>
<reference evidence="6 7" key="2">
    <citation type="submission" date="2016-08" db="EMBL/GenBank/DDBJ databases">
        <title>Pervasive Adenine N6-methylation of Active Genes in Fungi.</title>
        <authorList>
            <consortium name="DOE Joint Genome Institute"/>
            <person name="Mondo S.J."/>
            <person name="Dannebaum R.O."/>
            <person name="Kuo R.C."/>
            <person name="Labutti K."/>
            <person name="Haridas S."/>
            <person name="Kuo A."/>
            <person name="Salamov A."/>
            <person name="Ahrendt S.R."/>
            <person name="Lipzen A."/>
            <person name="Sullivan W."/>
            <person name="Andreopoulos W.B."/>
            <person name="Clum A."/>
            <person name="Lindquist E."/>
            <person name="Daum C."/>
            <person name="Ramamoorthy G.K."/>
            <person name="Gryganskyi A."/>
            <person name="Culley D."/>
            <person name="Magnuson J.K."/>
            <person name="James T.Y."/>
            <person name="O'Malley M.A."/>
            <person name="Stajich J.E."/>
            <person name="Spatafora J.W."/>
            <person name="Visel A."/>
            <person name="Grigoriev I.V."/>
        </authorList>
    </citation>
    <scope>NUCLEOTIDE SEQUENCE [LARGE SCALE GENOMIC DNA]</scope>
    <source>
        <strain evidence="7">finn</strain>
    </source>
</reference>
<evidence type="ECO:0000313" key="7">
    <source>
        <dbReference type="Proteomes" id="UP000193719"/>
    </source>
</evidence>
<feature type="domain" description="RING-type" evidence="5">
    <location>
        <begin position="33"/>
        <end position="65"/>
    </location>
</feature>
<dbReference type="SUPFAM" id="SSF57850">
    <property type="entry name" value="RING/U-box"/>
    <property type="match status" value="1"/>
</dbReference>
<name>A0A1Y1VDS3_9FUNG</name>
<evidence type="ECO:0000256" key="4">
    <source>
        <dbReference type="PROSITE-ProRule" id="PRU00175"/>
    </source>
</evidence>
<accession>A0A1Y1VDS3</accession>
<evidence type="ECO:0000256" key="1">
    <source>
        <dbReference type="ARBA" id="ARBA00022723"/>
    </source>
</evidence>
<keyword evidence="2 4" id="KW-0863">Zinc-finger</keyword>